<dbReference type="OrthoDB" id="8227562at2"/>
<evidence type="ECO:0008006" key="4">
    <source>
        <dbReference type="Google" id="ProtNLM"/>
    </source>
</evidence>
<keyword evidence="3" id="KW-1185">Reference proteome</keyword>
<dbReference type="InterPro" id="IPR038713">
    <property type="entry name" value="Terminase_Gp1_N_sf"/>
</dbReference>
<proteinExistence type="predicted"/>
<gene>
    <name evidence="2" type="ORF">FJU08_06835</name>
</gene>
<dbReference type="Pfam" id="PF03592">
    <property type="entry name" value="Terminase_2"/>
    <property type="match status" value="1"/>
</dbReference>
<evidence type="ECO:0000313" key="3">
    <source>
        <dbReference type="Proteomes" id="UP000318801"/>
    </source>
</evidence>
<dbReference type="Gene3D" id="1.10.10.1400">
    <property type="entry name" value="Terminase, small subunit, N-terminal DNA-binding domain, HTH motif"/>
    <property type="match status" value="1"/>
</dbReference>
<name>A0A506UCZ2_9HYPH</name>
<sequence>MPRKANNPGKAAPKRRRARLTPRQQAFIDALLADEDMRATYAYMRAFRQPNERTAAVCASKLLKNAKVKAAIDAAMAARREAVAIEHNDVVRRLYAMLTADANELVQYRRGACRHCYGIDHGFQWVDETEYLDTCEKVADKARARDVEPDLPGDEGGYGYDASKLPHDDCPRCHGEGIGSAHTRPHPTRRSRNHRRAATTPFR</sequence>
<accession>A0A506UCZ2</accession>
<feature type="region of interest" description="Disordered" evidence="1">
    <location>
        <begin position="171"/>
        <end position="203"/>
    </location>
</feature>
<organism evidence="2 3">
    <name type="scientific">Martelella alba</name>
    <dbReference type="NCBI Taxonomy" id="2590451"/>
    <lineage>
        <taxon>Bacteria</taxon>
        <taxon>Pseudomonadati</taxon>
        <taxon>Pseudomonadota</taxon>
        <taxon>Alphaproteobacteria</taxon>
        <taxon>Hyphomicrobiales</taxon>
        <taxon>Aurantimonadaceae</taxon>
        <taxon>Martelella</taxon>
    </lineage>
</organism>
<reference evidence="2 3" key="1">
    <citation type="submission" date="2019-06" db="EMBL/GenBank/DDBJ databases">
        <authorList>
            <person name="Li M."/>
        </authorList>
    </citation>
    <scope>NUCLEOTIDE SEQUENCE [LARGE SCALE GENOMIC DNA]</scope>
    <source>
        <strain evidence="2 3">BGMRC2036</strain>
    </source>
</reference>
<dbReference type="RefSeq" id="WP_141148238.1">
    <property type="nucleotide sequence ID" value="NZ_VHLG01000003.1"/>
</dbReference>
<dbReference type="InterPro" id="IPR005335">
    <property type="entry name" value="Terminase_ssu"/>
</dbReference>
<protein>
    <recommendedName>
        <fullName evidence="4">Terminase small subunit</fullName>
    </recommendedName>
</protein>
<feature type="compositionally biased region" description="Basic residues" evidence="1">
    <location>
        <begin position="183"/>
        <end position="197"/>
    </location>
</feature>
<dbReference type="Proteomes" id="UP000318801">
    <property type="component" value="Unassembled WGS sequence"/>
</dbReference>
<comment type="caution">
    <text evidence="2">The sequence shown here is derived from an EMBL/GenBank/DDBJ whole genome shotgun (WGS) entry which is preliminary data.</text>
</comment>
<evidence type="ECO:0000256" key="1">
    <source>
        <dbReference type="SAM" id="MobiDB-lite"/>
    </source>
</evidence>
<dbReference type="AlphaFoldDB" id="A0A506UCZ2"/>
<dbReference type="EMBL" id="VHLG01000003">
    <property type="protein sequence ID" value="TPW31468.1"/>
    <property type="molecule type" value="Genomic_DNA"/>
</dbReference>
<dbReference type="GO" id="GO:0051276">
    <property type="term" value="P:chromosome organization"/>
    <property type="evidence" value="ECO:0007669"/>
    <property type="project" value="InterPro"/>
</dbReference>
<evidence type="ECO:0000313" key="2">
    <source>
        <dbReference type="EMBL" id="TPW31468.1"/>
    </source>
</evidence>